<feature type="compositionally biased region" description="Basic residues" evidence="1">
    <location>
        <begin position="45"/>
        <end position="59"/>
    </location>
</feature>
<dbReference type="HOGENOM" id="CLU_441552_0_0_1"/>
<feature type="compositionally biased region" description="Low complexity" evidence="1">
    <location>
        <begin position="97"/>
        <end position="123"/>
    </location>
</feature>
<dbReference type="KEGG" id="pgr:PGTG_08797"/>
<evidence type="ECO:0000313" key="3">
    <source>
        <dbReference type="Proteomes" id="UP000008783"/>
    </source>
</evidence>
<dbReference type="VEuPathDB" id="FungiDB:PGTG_08797"/>
<dbReference type="InParanoid" id="E3KE59"/>
<dbReference type="Proteomes" id="UP000008783">
    <property type="component" value="Unassembled WGS sequence"/>
</dbReference>
<feature type="compositionally biased region" description="Basic and acidic residues" evidence="1">
    <location>
        <begin position="382"/>
        <end position="396"/>
    </location>
</feature>
<dbReference type="OrthoDB" id="2503960at2759"/>
<feature type="compositionally biased region" description="Low complexity" evidence="1">
    <location>
        <begin position="556"/>
        <end position="567"/>
    </location>
</feature>
<accession>E3KE59</accession>
<reference evidence="3" key="2">
    <citation type="journal article" date="2011" name="Proc. Natl. Acad. Sci. U.S.A.">
        <title>Obligate biotrophy features unraveled by the genomic analysis of rust fungi.</title>
        <authorList>
            <person name="Duplessis S."/>
            <person name="Cuomo C.A."/>
            <person name="Lin Y.-C."/>
            <person name="Aerts A."/>
            <person name="Tisserant E."/>
            <person name="Veneault-Fourrey C."/>
            <person name="Joly D.L."/>
            <person name="Hacquard S."/>
            <person name="Amselem J."/>
            <person name="Cantarel B.L."/>
            <person name="Chiu R."/>
            <person name="Coutinho P.M."/>
            <person name="Feau N."/>
            <person name="Field M."/>
            <person name="Frey P."/>
            <person name="Gelhaye E."/>
            <person name="Goldberg J."/>
            <person name="Grabherr M.G."/>
            <person name="Kodira C.D."/>
            <person name="Kohler A."/>
            <person name="Kuees U."/>
            <person name="Lindquist E.A."/>
            <person name="Lucas S.M."/>
            <person name="Mago R."/>
            <person name="Mauceli E."/>
            <person name="Morin E."/>
            <person name="Murat C."/>
            <person name="Pangilinan J.L."/>
            <person name="Park R."/>
            <person name="Pearson M."/>
            <person name="Quesneville H."/>
            <person name="Rouhier N."/>
            <person name="Sakthikumar S."/>
            <person name="Salamov A.A."/>
            <person name="Schmutz J."/>
            <person name="Selles B."/>
            <person name="Shapiro H."/>
            <person name="Tanguay P."/>
            <person name="Tuskan G.A."/>
            <person name="Henrissat B."/>
            <person name="Van de Peer Y."/>
            <person name="Rouze P."/>
            <person name="Ellis J.G."/>
            <person name="Dodds P.N."/>
            <person name="Schein J.E."/>
            <person name="Zhong S."/>
            <person name="Hamelin R.C."/>
            <person name="Grigoriev I.V."/>
            <person name="Szabo L.J."/>
            <person name="Martin F."/>
        </authorList>
    </citation>
    <scope>NUCLEOTIDE SEQUENCE [LARGE SCALE GENOMIC DNA]</scope>
    <source>
        <strain evidence="3">CRL 75-36-700-3 / race SCCL</strain>
    </source>
</reference>
<reference key="1">
    <citation type="submission" date="2007-01" db="EMBL/GenBank/DDBJ databases">
        <title>The Genome Sequence of Puccinia graminis f. sp. tritici Strain CRL 75-36-700-3.</title>
        <authorList>
            <consortium name="The Broad Institute Genome Sequencing Platform"/>
            <person name="Birren B."/>
            <person name="Lander E."/>
            <person name="Galagan J."/>
            <person name="Nusbaum C."/>
            <person name="Devon K."/>
            <person name="Cuomo C."/>
            <person name="Jaffe D."/>
            <person name="Butler J."/>
            <person name="Alvarez P."/>
            <person name="Gnerre S."/>
            <person name="Grabherr M."/>
            <person name="Mauceli E."/>
            <person name="Brockman W."/>
            <person name="Young S."/>
            <person name="LaButti K."/>
            <person name="Sykes S."/>
            <person name="DeCaprio D."/>
            <person name="Crawford M."/>
            <person name="Koehrsen M."/>
            <person name="Engels R."/>
            <person name="Montgomery P."/>
            <person name="Pearson M."/>
            <person name="Howarth C."/>
            <person name="Larson L."/>
            <person name="White J."/>
            <person name="Zeng Q."/>
            <person name="Kodira C."/>
            <person name="Yandava C."/>
            <person name="Alvarado L."/>
            <person name="O'Leary S."/>
            <person name="Szabo L."/>
            <person name="Dean R."/>
            <person name="Schein J."/>
        </authorList>
    </citation>
    <scope>NUCLEOTIDE SEQUENCE</scope>
    <source>
        <strain>CRL 75-36-700-3</strain>
    </source>
</reference>
<evidence type="ECO:0000256" key="1">
    <source>
        <dbReference type="SAM" id="MobiDB-lite"/>
    </source>
</evidence>
<dbReference type="RefSeq" id="XP_003327020.1">
    <property type="nucleotide sequence ID" value="XM_003326972.2"/>
</dbReference>
<feature type="compositionally biased region" description="Pro residues" evidence="1">
    <location>
        <begin position="320"/>
        <end position="334"/>
    </location>
</feature>
<proteinExistence type="predicted"/>
<dbReference type="EMBL" id="DS178283">
    <property type="protein sequence ID" value="EFP82601.1"/>
    <property type="molecule type" value="Genomic_DNA"/>
</dbReference>
<dbReference type="AlphaFoldDB" id="E3KE59"/>
<dbReference type="GeneID" id="10529984"/>
<feature type="compositionally biased region" description="Pro residues" evidence="1">
    <location>
        <begin position="124"/>
        <end position="133"/>
    </location>
</feature>
<dbReference type="OMA" id="HEPNTAE"/>
<evidence type="ECO:0000313" key="2">
    <source>
        <dbReference type="EMBL" id="EFP82601.1"/>
    </source>
</evidence>
<sequence length="619" mass="67035">MVTTRSAACTAGTTIAAARQLRHQRRARTAEQDILGQTQPGPAKSNKRQRRATSAKTKKTTPTPTPTPTPVDQEADMLQPEPPMTQENGVVAEPGPTQQSSTSSAVSETTVRPASMAQQSPAADPSPEPPQPEPPKRWFGPIGNISLPNPTVPIFKPTESLFHFSAGLPAPKPEVKPFEADRQNTEAHGFPGMTGLPQASTSSGERRHEAITKAAAAVMAHMNGHDASRSDYVSILDGMLEDPEMRTELPPVLVEQYDAAAQGEHTTLYNGALVEKFIHATKRATDVVAKILMTNKNARRDRQARAARPRAETSAYHTPVPIPFSAGPPEPSPPTGDYTTDLGDQIPMASSQSSQMPPPLFTYPLTEANLNRRAETQNAKNQAREALGHRDDERSGVMRNSSKRSVRAAPYPRPSPSDNRPGHGLSAEMAAVYPHGVDVNDESGYSVYSASTGLAHQQSEAQRMASTMLDNVKKMEDPNTYESQCRKEAEGVLAEIERSRGADAAARIRTGFDLMSCYELVKKTNVNFLSEALLEHISDSSRTPNNSLPPPPPSQSQPQPSGSMSTPRFEDIRPPPQTPCLHPQYGLGTLGFARVFKPAAPSFHRTIVLDTPMRPPPPP</sequence>
<feature type="region of interest" description="Disordered" evidence="1">
    <location>
        <begin position="19"/>
        <end position="141"/>
    </location>
</feature>
<feature type="region of interest" description="Disordered" evidence="1">
    <location>
        <begin position="539"/>
        <end position="583"/>
    </location>
</feature>
<gene>
    <name evidence="2" type="ORF">PGTG_08797</name>
</gene>
<feature type="region of interest" description="Disordered" evidence="1">
    <location>
        <begin position="299"/>
        <end position="425"/>
    </location>
</feature>
<protein>
    <submittedName>
        <fullName evidence="2">Uncharacterized protein</fullName>
    </submittedName>
</protein>
<keyword evidence="3" id="KW-1185">Reference proteome</keyword>
<name>E3KE59_PUCGT</name>
<organism evidence="2 3">
    <name type="scientific">Puccinia graminis f. sp. tritici (strain CRL 75-36-700-3 / race SCCL)</name>
    <name type="common">Black stem rust fungus</name>
    <dbReference type="NCBI Taxonomy" id="418459"/>
    <lineage>
        <taxon>Eukaryota</taxon>
        <taxon>Fungi</taxon>
        <taxon>Dikarya</taxon>
        <taxon>Basidiomycota</taxon>
        <taxon>Pucciniomycotina</taxon>
        <taxon>Pucciniomycetes</taxon>
        <taxon>Pucciniales</taxon>
        <taxon>Pucciniaceae</taxon>
        <taxon>Puccinia</taxon>
    </lineage>
</organism>